<dbReference type="InterPro" id="IPR045851">
    <property type="entry name" value="AMP-bd_C_sf"/>
</dbReference>
<accession>K0XAJ4</accession>
<dbReference type="PANTHER" id="PTHR43201">
    <property type="entry name" value="ACYL-COA SYNTHETASE"/>
    <property type="match status" value="1"/>
</dbReference>
<dbReference type="Pfam" id="PF00501">
    <property type="entry name" value="AMP-binding"/>
    <property type="match status" value="1"/>
</dbReference>
<dbReference type="eggNOG" id="COG0318">
    <property type="taxonomic scope" value="Bacteria"/>
</dbReference>
<dbReference type="GO" id="GO:0031956">
    <property type="term" value="F:medium-chain fatty acid-CoA ligase activity"/>
    <property type="evidence" value="ECO:0007669"/>
    <property type="project" value="TreeGrafter"/>
</dbReference>
<evidence type="ECO:0000256" key="1">
    <source>
        <dbReference type="ARBA" id="ARBA00006432"/>
    </source>
</evidence>
<dbReference type="HOGENOM" id="CLU_062005_0_0_10"/>
<evidence type="ECO:0000313" key="5">
    <source>
        <dbReference type="Proteomes" id="UP000006044"/>
    </source>
</evidence>
<dbReference type="InterPro" id="IPR000873">
    <property type="entry name" value="AMP-dep_synth/lig_dom"/>
</dbReference>
<protein>
    <recommendedName>
        <fullName evidence="3">AMP-dependent synthetase/ligase domain-containing protein</fullName>
    </recommendedName>
</protein>
<evidence type="ECO:0000313" key="4">
    <source>
        <dbReference type="EMBL" id="EJZ64824.1"/>
    </source>
</evidence>
<dbReference type="InterPro" id="IPR042099">
    <property type="entry name" value="ANL_N_sf"/>
</dbReference>
<dbReference type="Gene3D" id="3.40.50.12780">
    <property type="entry name" value="N-terminal domain of ligase-like"/>
    <property type="match status" value="1"/>
</dbReference>
<sequence>MDFFDGFMEIRLNHRICRSREEILNASTPEVAAFLDEWFAPSDFVWGHTSGSTGTPKPVRLLKRDMEASARLTNDFFDITCRSVMLLCLSPDYIAGKMMIVRALLSGADLLVVTPSSLPLTTIDEPIDFAAMVPAQVVESLKSTMQKSRLSRITSLIIGGAPLSPGTEVELEKLPVDMYATYGMTETVSHVALRRIGDSLSLYCALDGISFSIDERNCLIIHAPHFSVKEFVTNDVVELVDSRNFRWIGRYDHVINTGGIKVFPELIEKKIAGLFTRRFFVTSCDDLKWGESVALVIEGEALSLEQEKILLEKIRAKVNKYEFPRKVLYVQKFKETSSGKVIRNI</sequence>
<dbReference type="GO" id="GO:0006631">
    <property type="term" value="P:fatty acid metabolic process"/>
    <property type="evidence" value="ECO:0007669"/>
    <property type="project" value="TreeGrafter"/>
</dbReference>
<dbReference type="Gene3D" id="3.30.300.30">
    <property type="match status" value="1"/>
</dbReference>
<name>K0XAJ4_9BACT</name>
<gene>
    <name evidence="4" type="ORF">HMPREF9448_01310</name>
</gene>
<dbReference type="PATRIC" id="fig|742726.3.peg.1373"/>
<dbReference type="AlphaFoldDB" id="K0XAJ4"/>
<organism evidence="4 5">
    <name type="scientific">Barnesiella intestinihominis YIT 11860</name>
    <dbReference type="NCBI Taxonomy" id="742726"/>
    <lineage>
        <taxon>Bacteria</taxon>
        <taxon>Pseudomonadati</taxon>
        <taxon>Bacteroidota</taxon>
        <taxon>Bacteroidia</taxon>
        <taxon>Bacteroidales</taxon>
        <taxon>Barnesiellaceae</taxon>
        <taxon>Barnesiella</taxon>
    </lineage>
</organism>
<dbReference type="PANTHER" id="PTHR43201:SF5">
    <property type="entry name" value="MEDIUM-CHAIN ACYL-COA LIGASE ACSF2, MITOCHONDRIAL"/>
    <property type="match status" value="1"/>
</dbReference>
<comment type="similarity">
    <text evidence="1">Belongs to the ATP-dependent AMP-binding enzyme family.</text>
</comment>
<dbReference type="SUPFAM" id="SSF56801">
    <property type="entry name" value="Acetyl-CoA synthetase-like"/>
    <property type="match status" value="1"/>
</dbReference>
<reference evidence="4 5" key="1">
    <citation type="submission" date="2012-08" db="EMBL/GenBank/DDBJ databases">
        <title>The Genome Sequence of Barnesiella intestinihominis YIT 11860.</title>
        <authorList>
            <consortium name="The Broad Institute Genome Sequencing Platform"/>
            <person name="Earl A."/>
            <person name="Ward D."/>
            <person name="Feldgarden M."/>
            <person name="Gevers D."/>
            <person name="Morotomi M."/>
            <person name="Walker B."/>
            <person name="Young S.K."/>
            <person name="Zeng Q."/>
            <person name="Gargeya S."/>
            <person name="Fitzgerald M."/>
            <person name="Haas B."/>
            <person name="Abouelleil A."/>
            <person name="Alvarado L."/>
            <person name="Arachchi H.M."/>
            <person name="Berlin A.M."/>
            <person name="Chapman S.B."/>
            <person name="Goldberg J."/>
            <person name="Griggs A."/>
            <person name="Gujja S."/>
            <person name="Hansen M."/>
            <person name="Howarth C."/>
            <person name="Imamovic A."/>
            <person name="Larimer J."/>
            <person name="McCowen C."/>
            <person name="Montmayeur A."/>
            <person name="Murphy C."/>
            <person name="Neiman D."/>
            <person name="Pearson M."/>
            <person name="Priest M."/>
            <person name="Roberts A."/>
            <person name="Saif S."/>
            <person name="Shea T."/>
            <person name="Sisk P."/>
            <person name="Sykes S."/>
            <person name="Wortman J."/>
            <person name="Nusbaum C."/>
            <person name="Birren B."/>
        </authorList>
    </citation>
    <scope>NUCLEOTIDE SEQUENCE [LARGE SCALE GENOMIC DNA]</scope>
    <source>
        <strain evidence="4 5">YIT 11860</strain>
    </source>
</reference>
<keyword evidence="2" id="KW-0436">Ligase</keyword>
<dbReference type="STRING" id="742726.HMPREF9448_01310"/>
<comment type="caution">
    <text evidence="4">The sequence shown here is derived from an EMBL/GenBank/DDBJ whole genome shotgun (WGS) entry which is preliminary data.</text>
</comment>
<feature type="domain" description="AMP-dependent synthetase/ligase" evidence="3">
    <location>
        <begin position="40"/>
        <end position="193"/>
    </location>
</feature>
<dbReference type="EMBL" id="ADLE01000008">
    <property type="protein sequence ID" value="EJZ64824.1"/>
    <property type="molecule type" value="Genomic_DNA"/>
</dbReference>
<proteinExistence type="inferred from homology"/>
<evidence type="ECO:0000259" key="3">
    <source>
        <dbReference type="Pfam" id="PF00501"/>
    </source>
</evidence>
<evidence type="ECO:0000256" key="2">
    <source>
        <dbReference type="ARBA" id="ARBA00022598"/>
    </source>
</evidence>
<keyword evidence="5" id="KW-1185">Reference proteome</keyword>
<dbReference type="Proteomes" id="UP000006044">
    <property type="component" value="Unassembled WGS sequence"/>
</dbReference>